<accession>A0ABD0LZG6</accession>
<evidence type="ECO:0000313" key="1">
    <source>
        <dbReference type="EMBL" id="KAK7504414.1"/>
    </source>
</evidence>
<comment type="caution">
    <text evidence="1">The sequence shown here is derived from an EMBL/GenBank/DDBJ whole genome shotgun (WGS) entry which is preliminary data.</text>
</comment>
<dbReference type="AlphaFoldDB" id="A0ABD0LZG6"/>
<sequence>MRLIGSSRFMDEQKTHCTPSKSKEIQADLRVASGSLRFISQEAGEVVFHCQQLRPSLVCEEESGNRGREEPGRLFFDSGVYSYWFRSCTRCS</sequence>
<evidence type="ECO:0000313" key="2">
    <source>
        <dbReference type="Proteomes" id="UP001519460"/>
    </source>
</evidence>
<dbReference type="Proteomes" id="UP001519460">
    <property type="component" value="Unassembled WGS sequence"/>
</dbReference>
<keyword evidence="2" id="KW-1185">Reference proteome</keyword>
<protein>
    <submittedName>
        <fullName evidence="1">Uncharacterized protein</fullName>
    </submittedName>
</protein>
<dbReference type="EMBL" id="JACVVK020000015">
    <property type="protein sequence ID" value="KAK7504414.1"/>
    <property type="molecule type" value="Genomic_DNA"/>
</dbReference>
<reference evidence="1 2" key="1">
    <citation type="journal article" date="2023" name="Sci. Data">
        <title>Genome assembly of the Korean intertidal mud-creeper Batillaria attramentaria.</title>
        <authorList>
            <person name="Patra A.K."/>
            <person name="Ho P.T."/>
            <person name="Jun S."/>
            <person name="Lee S.J."/>
            <person name="Kim Y."/>
            <person name="Won Y.J."/>
        </authorList>
    </citation>
    <scope>NUCLEOTIDE SEQUENCE [LARGE SCALE GENOMIC DNA]</scope>
    <source>
        <strain evidence="1">Wonlab-2016</strain>
    </source>
</reference>
<organism evidence="1 2">
    <name type="scientific">Batillaria attramentaria</name>
    <dbReference type="NCBI Taxonomy" id="370345"/>
    <lineage>
        <taxon>Eukaryota</taxon>
        <taxon>Metazoa</taxon>
        <taxon>Spiralia</taxon>
        <taxon>Lophotrochozoa</taxon>
        <taxon>Mollusca</taxon>
        <taxon>Gastropoda</taxon>
        <taxon>Caenogastropoda</taxon>
        <taxon>Sorbeoconcha</taxon>
        <taxon>Cerithioidea</taxon>
        <taxon>Batillariidae</taxon>
        <taxon>Batillaria</taxon>
    </lineage>
</organism>
<gene>
    <name evidence="1" type="ORF">BaRGS_00004280</name>
</gene>
<name>A0ABD0LZG6_9CAEN</name>
<proteinExistence type="predicted"/>